<feature type="signal peptide" evidence="7">
    <location>
        <begin position="1"/>
        <end position="22"/>
    </location>
</feature>
<evidence type="ECO:0000313" key="10">
    <source>
        <dbReference type="Proteomes" id="UP000036520"/>
    </source>
</evidence>
<reference evidence="9 10" key="1">
    <citation type="submission" date="2015-07" db="EMBL/GenBank/DDBJ databases">
        <authorList>
            <person name="Kim K.M."/>
        </authorList>
    </citation>
    <scope>NUCLEOTIDE SEQUENCE [LARGE SCALE GENOMIC DNA]</scope>
    <source>
        <strain evidence="9 10">KCTC 12363</strain>
    </source>
</reference>
<dbReference type="PROSITE" id="PS00523">
    <property type="entry name" value="SULFATASE_1"/>
    <property type="match status" value="1"/>
</dbReference>
<evidence type="ECO:0000256" key="5">
    <source>
        <dbReference type="ARBA" id="ARBA00022801"/>
    </source>
</evidence>
<organism evidence="9 10">
    <name type="scientific">Cyclobacterium amurskyense</name>
    <dbReference type="NCBI Taxonomy" id="320787"/>
    <lineage>
        <taxon>Bacteria</taxon>
        <taxon>Pseudomonadati</taxon>
        <taxon>Bacteroidota</taxon>
        <taxon>Cytophagia</taxon>
        <taxon>Cytophagales</taxon>
        <taxon>Cyclobacteriaceae</taxon>
        <taxon>Cyclobacterium</taxon>
    </lineage>
</organism>
<gene>
    <name evidence="9" type="ORF">CA2015_3848</name>
</gene>
<comment type="similarity">
    <text evidence="2">Belongs to the sulfatase family.</text>
</comment>
<accession>A0A0H4PFF7</accession>
<keyword evidence="3" id="KW-0479">Metal-binding</keyword>
<dbReference type="RefSeq" id="WP_048643340.1">
    <property type="nucleotide sequence ID" value="NZ_CP012040.1"/>
</dbReference>
<dbReference type="PANTHER" id="PTHR45953:SF1">
    <property type="entry name" value="IDURONATE 2-SULFATASE"/>
    <property type="match status" value="1"/>
</dbReference>
<keyword evidence="10" id="KW-1185">Reference proteome</keyword>
<comment type="cofactor">
    <cofactor evidence="1">
        <name>Ca(2+)</name>
        <dbReference type="ChEBI" id="CHEBI:29108"/>
    </cofactor>
</comment>
<dbReference type="OrthoDB" id="9763552at2"/>
<dbReference type="STRING" id="320787.CA2015_3848"/>
<keyword evidence="4 7" id="KW-0732">Signal</keyword>
<dbReference type="InterPro" id="IPR024607">
    <property type="entry name" value="Sulfatase_CS"/>
</dbReference>
<evidence type="ECO:0000256" key="3">
    <source>
        <dbReference type="ARBA" id="ARBA00022723"/>
    </source>
</evidence>
<evidence type="ECO:0000259" key="8">
    <source>
        <dbReference type="Pfam" id="PF00884"/>
    </source>
</evidence>
<evidence type="ECO:0000256" key="4">
    <source>
        <dbReference type="ARBA" id="ARBA00022729"/>
    </source>
</evidence>
<dbReference type="Pfam" id="PF00884">
    <property type="entry name" value="Sulfatase"/>
    <property type="match status" value="1"/>
</dbReference>
<dbReference type="InterPro" id="IPR000917">
    <property type="entry name" value="Sulfatase_N"/>
</dbReference>
<keyword evidence="5" id="KW-0378">Hydrolase</keyword>
<keyword evidence="6" id="KW-0106">Calcium</keyword>
<dbReference type="InterPro" id="IPR017850">
    <property type="entry name" value="Alkaline_phosphatase_core_sf"/>
</dbReference>
<name>A0A0H4PFF7_9BACT</name>
<protein>
    <submittedName>
        <fullName evidence="9">Arylsulfatase</fullName>
    </submittedName>
</protein>
<dbReference type="EMBL" id="CP012040">
    <property type="protein sequence ID" value="AKP53216.1"/>
    <property type="molecule type" value="Genomic_DNA"/>
</dbReference>
<dbReference type="SUPFAM" id="SSF53649">
    <property type="entry name" value="Alkaline phosphatase-like"/>
    <property type="match status" value="1"/>
</dbReference>
<dbReference type="GO" id="GO:0004423">
    <property type="term" value="F:iduronate-2-sulfatase activity"/>
    <property type="evidence" value="ECO:0007669"/>
    <property type="project" value="InterPro"/>
</dbReference>
<dbReference type="InterPro" id="IPR035874">
    <property type="entry name" value="IDS"/>
</dbReference>
<dbReference type="GO" id="GO:0046872">
    <property type="term" value="F:metal ion binding"/>
    <property type="evidence" value="ECO:0007669"/>
    <property type="project" value="UniProtKB-KW"/>
</dbReference>
<dbReference type="Gene3D" id="3.40.720.10">
    <property type="entry name" value="Alkaline Phosphatase, subunit A"/>
    <property type="match status" value="1"/>
</dbReference>
<dbReference type="Proteomes" id="UP000036520">
    <property type="component" value="Chromosome"/>
</dbReference>
<evidence type="ECO:0000313" key="9">
    <source>
        <dbReference type="EMBL" id="AKP53216.1"/>
    </source>
</evidence>
<sequence length="477" mass="55004">MSQKYLLLFFISLCLTSLSGKAQQDRPNILMIAVDDLNNFVGEMGHPDAITPNMDKLIKSGLLFSNAQCQSPMCSPSRTAIMTGLRPSTTGIYGFIDDKKIKETNEATREAKMMHEYFKEQGYHTMGIGKIYHNHAPKDLFDESGGRAKGFGPYAKQNFHWDKERTSTDWGPFPEKDQQMPDYHTAEWAAERLKREYDKPFFLSVGFLRPHVPWYVPQRWFDLYDTAKLHLPPYLDTDREDLPEIALAIDDLPMMPTTEWAIANDQWKNILQGYLASVSFVDHYIGEVLNALEKSKYAENTIIVLWSDHGYRLGEKNTFAKVALWNSATAAPLVFAGPGIPKNKKVDVPVELFSIYPTLTDLAKLPSAENIEAESIYPLILNPKLKWEQPAIVTWARNNHAIVTSDYRYIHYEDGSEELYRLKKDPNEWHNLAEQKKYQGVKERLAQYLPQINVKWAKESKYDNNEYFIQQKIKQSE</sequence>
<feature type="domain" description="Sulfatase N-terminal" evidence="8">
    <location>
        <begin position="27"/>
        <end position="364"/>
    </location>
</feature>
<dbReference type="CDD" id="cd16030">
    <property type="entry name" value="iduronate-2-sulfatase"/>
    <property type="match status" value="1"/>
</dbReference>
<proteinExistence type="inferred from homology"/>
<evidence type="ECO:0000256" key="2">
    <source>
        <dbReference type="ARBA" id="ARBA00008779"/>
    </source>
</evidence>
<dbReference type="PROSITE" id="PS00149">
    <property type="entry name" value="SULFATASE_2"/>
    <property type="match status" value="1"/>
</dbReference>
<feature type="chain" id="PRO_5005208058" evidence="7">
    <location>
        <begin position="23"/>
        <end position="477"/>
    </location>
</feature>
<dbReference type="AlphaFoldDB" id="A0A0H4PFF7"/>
<evidence type="ECO:0000256" key="6">
    <source>
        <dbReference type="ARBA" id="ARBA00022837"/>
    </source>
</evidence>
<dbReference type="KEGG" id="camu:CA2015_3848"/>
<evidence type="ECO:0000256" key="7">
    <source>
        <dbReference type="SAM" id="SignalP"/>
    </source>
</evidence>
<dbReference type="PANTHER" id="PTHR45953">
    <property type="entry name" value="IDURONATE 2-SULFATASE"/>
    <property type="match status" value="1"/>
</dbReference>
<evidence type="ECO:0000256" key="1">
    <source>
        <dbReference type="ARBA" id="ARBA00001913"/>
    </source>
</evidence>
<dbReference type="GO" id="GO:0005737">
    <property type="term" value="C:cytoplasm"/>
    <property type="evidence" value="ECO:0007669"/>
    <property type="project" value="TreeGrafter"/>
</dbReference>
<dbReference type="PATRIC" id="fig|320787.5.peg.4212"/>